<organism evidence="2 3">
    <name type="scientific">Purpureocillium lavendulum</name>
    <dbReference type="NCBI Taxonomy" id="1247861"/>
    <lineage>
        <taxon>Eukaryota</taxon>
        <taxon>Fungi</taxon>
        <taxon>Dikarya</taxon>
        <taxon>Ascomycota</taxon>
        <taxon>Pezizomycotina</taxon>
        <taxon>Sordariomycetes</taxon>
        <taxon>Hypocreomycetidae</taxon>
        <taxon>Hypocreales</taxon>
        <taxon>Ophiocordycipitaceae</taxon>
        <taxon>Purpureocillium</taxon>
    </lineage>
</organism>
<name>A0AB34FNH9_9HYPO</name>
<keyword evidence="3" id="KW-1185">Reference proteome</keyword>
<evidence type="ECO:0000313" key="2">
    <source>
        <dbReference type="EMBL" id="KAJ6440742.1"/>
    </source>
</evidence>
<dbReference type="EMBL" id="JAQHRD010000005">
    <property type="protein sequence ID" value="KAJ6440742.1"/>
    <property type="molecule type" value="Genomic_DNA"/>
</dbReference>
<feature type="compositionally biased region" description="Basic and acidic residues" evidence="1">
    <location>
        <begin position="1"/>
        <end position="16"/>
    </location>
</feature>
<protein>
    <submittedName>
        <fullName evidence="2">Uncharacterized protein</fullName>
    </submittedName>
</protein>
<proteinExistence type="predicted"/>
<gene>
    <name evidence="2" type="ORF">O9K51_06533</name>
</gene>
<evidence type="ECO:0000256" key="1">
    <source>
        <dbReference type="SAM" id="MobiDB-lite"/>
    </source>
</evidence>
<accession>A0AB34FNH9</accession>
<dbReference type="AlphaFoldDB" id="A0AB34FNH9"/>
<evidence type="ECO:0000313" key="3">
    <source>
        <dbReference type="Proteomes" id="UP001163105"/>
    </source>
</evidence>
<sequence length="143" mass="16010">MDEERMDTKAKMREIGNVHLLKKQKQQQQPRQRQSSKVPSDRLGGGGGMDSRWRSRGRRQGASWTGWDSSRELSVGRSVKARYSGCPGASSLQGSQEWRRWRARAAPQAAARRHSRRTSPDATAQVASIDSIELGTPAEEHAR</sequence>
<feature type="region of interest" description="Disordered" evidence="1">
    <location>
        <begin position="1"/>
        <end position="143"/>
    </location>
</feature>
<reference evidence="2" key="1">
    <citation type="submission" date="2023-01" db="EMBL/GenBank/DDBJ databases">
        <title>The growth and conidiation of Purpureocillium lavendulum are regulated by nitrogen source and histone H3K14 acetylation.</title>
        <authorList>
            <person name="Tang P."/>
            <person name="Han J."/>
            <person name="Zhang C."/>
            <person name="Tang P."/>
            <person name="Qi F."/>
            <person name="Zhang K."/>
            <person name="Liang L."/>
        </authorList>
    </citation>
    <scope>NUCLEOTIDE SEQUENCE</scope>
    <source>
        <strain evidence="2">YMF1.00683</strain>
    </source>
</reference>
<dbReference type="Proteomes" id="UP001163105">
    <property type="component" value="Unassembled WGS sequence"/>
</dbReference>
<comment type="caution">
    <text evidence="2">The sequence shown here is derived from an EMBL/GenBank/DDBJ whole genome shotgun (WGS) entry which is preliminary data.</text>
</comment>
<feature type="compositionally biased region" description="Low complexity" evidence="1">
    <location>
        <begin position="26"/>
        <end position="37"/>
    </location>
</feature>